<dbReference type="Gene3D" id="3.90.75.20">
    <property type="match status" value="1"/>
</dbReference>
<evidence type="ECO:0000313" key="2">
    <source>
        <dbReference type="EMBL" id="PND34552.1"/>
    </source>
</evidence>
<dbReference type="Proteomes" id="UP000235994">
    <property type="component" value="Unassembled WGS sequence"/>
</dbReference>
<gene>
    <name evidence="2" type="ORF">C1I89_10235</name>
</gene>
<feature type="domain" description="HNH nuclease" evidence="1">
    <location>
        <begin position="56"/>
        <end position="97"/>
    </location>
</feature>
<organism evidence="2 3">
    <name type="scientific">Achromobacter pulmonis</name>
    <dbReference type="NCBI Taxonomy" id="1389932"/>
    <lineage>
        <taxon>Bacteria</taxon>
        <taxon>Pseudomonadati</taxon>
        <taxon>Pseudomonadota</taxon>
        <taxon>Betaproteobacteria</taxon>
        <taxon>Burkholderiales</taxon>
        <taxon>Alcaligenaceae</taxon>
        <taxon>Achromobacter</taxon>
    </lineage>
</organism>
<dbReference type="Pfam" id="PF13392">
    <property type="entry name" value="HNH_3"/>
    <property type="match status" value="1"/>
</dbReference>
<dbReference type="RefSeq" id="WP_102772617.1">
    <property type="nucleotide sequence ID" value="NZ_POQS01000002.1"/>
</dbReference>
<dbReference type="InterPro" id="IPR003615">
    <property type="entry name" value="HNH_nuc"/>
</dbReference>
<dbReference type="EMBL" id="POQS01000002">
    <property type="protein sequence ID" value="PND34552.1"/>
    <property type="molecule type" value="Genomic_DNA"/>
</dbReference>
<sequence length="175" mass="19437">MVELHTITPFLSYSPDTGLFRWLKSPNRRIAVGCVAGRTNKHGYVEIGIHKRILSAHRLAWLLSHGEWPDGDIDHVNGDRQDNRLSNLRVVSRRENVHNIHGAMVTNRLGVLGVVQVGSRYRASIRHEGRTVSLGNYSKIEDAQKVYAAVKSALHPTFSNDTDSTLRGNHGGEGA</sequence>
<comment type="caution">
    <text evidence="2">The sequence shown here is derived from an EMBL/GenBank/DDBJ whole genome shotgun (WGS) entry which is preliminary data.</text>
</comment>
<dbReference type="SUPFAM" id="SSF54060">
    <property type="entry name" value="His-Me finger endonucleases"/>
    <property type="match status" value="1"/>
</dbReference>
<keyword evidence="3" id="KW-1185">Reference proteome</keyword>
<dbReference type="InterPro" id="IPR044925">
    <property type="entry name" value="His-Me_finger_sf"/>
</dbReference>
<proteinExistence type="predicted"/>
<accession>A0A2N8KM77</accession>
<evidence type="ECO:0000259" key="1">
    <source>
        <dbReference type="Pfam" id="PF13392"/>
    </source>
</evidence>
<protein>
    <recommendedName>
        <fullName evidence="1">HNH nuclease domain-containing protein</fullName>
    </recommendedName>
</protein>
<evidence type="ECO:0000313" key="3">
    <source>
        <dbReference type="Proteomes" id="UP000235994"/>
    </source>
</evidence>
<dbReference type="AlphaFoldDB" id="A0A2N8KM77"/>
<reference evidence="2 3" key="1">
    <citation type="submission" date="2018-01" db="EMBL/GenBank/DDBJ databases">
        <title>The draft genome of an aniline degradation strain ANB-1.</title>
        <authorList>
            <person name="Zhang L."/>
            <person name="Jiang J."/>
        </authorList>
    </citation>
    <scope>NUCLEOTIDE SEQUENCE [LARGE SCALE GENOMIC DNA]</scope>
    <source>
        <strain evidence="2 3">ANB-1</strain>
    </source>
</reference>
<name>A0A2N8KM77_9BURK</name>